<evidence type="ECO:0000313" key="13">
    <source>
        <dbReference type="Proteomes" id="UP000583929"/>
    </source>
</evidence>
<reference evidence="12 13" key="1">
    <citation type="journal article" date="2020" name="bioRxiv">
        <title>Sequence and annotation of 42 cannabis genomes reveals extensive copy number variation in cannabinoid synthesis and pathogen resistance genes.</title>
        <authorList>
            <person name="Mckernan K.J."/>
            <person name="Helbert Y."/>
            <person name="Kane L.T."/>
            <person name="Ebling H."/>
            <person name="Zhang L."/>
            <person name="Liu B."/>
            <person name="Eaton Z."/>
            <person name="Mclaughlin S."/>
            <person name="Kingan S."/>
            <person name="Baybayan P."/>
            <person name="Concepcion G."/>
            <person name="Jordan M."/>
            <person name="Riva A."/>
            <person name="Barbazuk W."/>
            <person name="Harkins T."/>
        </authorList>
    </citation>
    <scope>NUCLEOTIDE SEQUENCE [LARGE SCALE GENOMIC DNA]</scope>
    <source>
        <strain evidence="13">cv. Jamaican Lion 4</strain>
        <tissue evidence="12">Leaf</tissue>
    </source>
</reference>
<feature type="compositionally biased region" description="Polar residues" evidence="6">
    <location>
        <begin position="1108"/>
        <end position="1117"/>
    </location>
</feature>
<feature type="region of interest" description="Disordered" evidence="6">
    <location>
        <begin position="406"/>
        <end position="427"/>
    </location>
</feature>
<dbReference type="GO" id="GO:0003677">
    <property type="term" value="F:DNA binding"/>
    <property type="evidence" value="ECO:0007669"/>
    <property type="project" value="UniProtKB-KW"/>
</dbReference>
<dbReference type="CDD" id="cd00072">
    <property type="entry name" value="GYF"/>
    <property type="match status" value="1"/>
</dbReference>
<dbReference type="InterPro" id="IPR036855">
    <property type="entry name" value="Znf_CCCH_sf"/>
</dbReference>
<evidence type="ECO:0000313" key="12">
    <source>
        <dbReference type="EMBL" id="KAF4375273.1"/>
    </source>
</evidence>
<feature type="domain" description="GYF" evidence="9">
    <location>
        <begin position="1127"/>
        <end position="1181"/>
    </location>
</feature>
<feature type="domain" description="PHD-type" evidence="7">
    <location>
        <begin position="436"/>
        <end position="502"/>
    </location>
</feature>
<feature type="region of interest" description="Disordered" evidence="6">
    <location>
        <begin position="1484"/>
        <end position="1650"/>
    </location>
</feature>
<dbReference type="CDD" id="cd19757">
    <property type="entry name" value="Bbox1"/>
    <property type="match status" value="1"/>
</dbReference>
<dbReference type="PROSITE" id="PS51360">
    <property type="entry name" value="PLUS3"/>
    <property type="match status" value="1"/>
</dbReference>
<dbReference type="InterPro" id="IPR003121">
    <property type="entry name" value="SWIB_MDM2_domain"/>
</dbReference>
<dbReference type="InterPro" id="IPR019787">
    <property type="entry name" value="Znf_PHD-finger"/>
</dbReference>
<dbReference type="InterPro" id="IPR004343">
    <property type="entry name" value="Plus-3_dom"/>
</dbReference>
<dbReference type="InterPro" id="IPR011011">
    <property type="entry name" value="Znf_FYVE_PHD"/>
</dbReference>
<feature type="compositionally biased region" description="Acidic residues" evidence="6">
    <location>
        <begin position="267"/>
        <end position="377"/>
    </location>
</feature>
<feature type="compositionally biased region" description="Basic and acidic residues" evidence="6">
    <location>
        <begin position="963"/>
        <end position="978"/>
    </location>
</feature>
<feature type="compositionally biased region" description="Polar residues" evidence="6">
    <location>
        <begin position="36"/>
        <end position="51"/>
    </location>
</feature>
<feature type="region of interest" description="Disordered" evidence="6">
    <location>
        <begin position="1"/>
        <end position="69"/>
    </location>
</feature>
<feature type="region of interest" description="Disordered" evidence="6">
    <location>
        <begin position="751"/>
        <end position="790"/>
    </location>
</feature>
<dbReference type="FunFam" id="3.90.70.200:FF:000002">
    <property type="entry name" value="Zinc finger CCCH domain-containing protein 19"/>
    <property type="match status" value="1"/>
</dbReference>
<evidence type="ECO:0008006" key="14">
    <source>
        <dbReference type="Google" id="ProtNLM"/>
    </source>
</evidence>
<dbReference type="PROSITE" id="PS51925">
    <property type="entry name" value="SWIB_MDM2"/>
    <property type="match status" value="1"/>
</dbReference>
<feature type="region of interest" description="Disordered" evidence="6">
    <location>
        <begin position="157"/>
        <end position="377"/>
    </location>
</feature>
<proteinExistence type="predicted"/>
<dbReference type="Gene3D" id="3.30.40.10">
    <property type="entry name" value="Zinc/RING finger domain, C3HC4 (zinc finger)"/>
    <property type="match status" value="1"/>
</dbReference>
<feature type="domain" description="DM2" evidence="11">
    <location>
        <begin position="651"/>
        <end position="734"/>
    </location>
</feature>
<dbReference type="Gene3D" id="3.30.1490.40">
    <property type="match status" value="1"/>
</dbReference>
<evidence type="ECO:0000259" key="10">
    <source>
        <dbReference type="PROSITE" id="PS51360"/>
    </source>
</evidence>
<evidence type="ECO:0000259" key="11">
    <source>
        <dbReference type="PROSITE" id="PS51925"/>
    </source>
</evidence>
<feature type="compositionally biased region" description="Low complexity" evidence="6">
    <location>
        <begin position="1021"/>
        <end position="1042"/>
    </location>
</feature>
<dbReference type="GO" id="GO:0008270">
    <property type="term" value="F:zinc ion binding"/>
    <property type="evidence" value="ECO:0007669"/>
    <property type="project" value="UniProtKB-KW"/>
</dbReference>
<dbReference type="InterPro" id="IPR019835">
    <property type="entry name" value="SWIB_domain"/>
</dbReference>
<dbReference type="InterPro" id="IPR036885">
    <property type="entry name" value="SWIB_MDM2_dom_sf"/>
</dbReference>
<feature type="compositionally biased region" description="Polar residues" evidence="6">
    <location>
        <begin position="1088"/>
        <end position="1099"/>
    </location>
</feature>
<dbReference type="Pfam" id="PF03126">
    <property type="entry name" value="Plus-3"/>
    <property type="match status" value="1"/>
</dbReference>
<dbReference type="InterPro" id="IPR013083">
    <property type="entry name" value="Znf_RING/FYVE/PHD"/>
</dbReference>
<dbReference type="InterPro" id="IPR035445">
    <property type="entry name" value="GYF-like_dom_sf"/>
</dbReference>
<feature type="compositionally biased region" description="Acidic residues" evidence="6">
    <location>
        <begin position="54"/>
        <end position="68"/>
    </location>
</feature>
<feature type="compositionally biased region" description="Polar residues" evidence="6">
    <location>
        <begin position="1484"/>
        <end position="1498"/>
    </location>
</feature>
<dbReference type="CDD" id="cd10567">
    <property type="entry name" value="SWIB-MDM2_like"/>
    <property type="match status" value="1"/>
</dbReference>
<feature type="compositionally biased region" description="Acidic residues" evidence="6">
    <location>
        <begin position="195"/>
        <end position="233"/>
    </location>
</feature>
<dbReference type="SUPFAM" id="SSF90229">
    <property type="entry name" value="CCCH zinc finger"/>
    <property type="match status" value="1"/>
</dbReference>
<dbReference type="FunFam" id="1.10.245.10:FF:000003">
    <property type="entry name" value="Zinc finger CCCH domain-containing protein 19"/>
    <property type="match status" value="1"/>
</dbReference>
<dbReference type="Pfam" id="PF02201">
    <property type="entry name" value="SWIB"/>
    <property type="match status" value="1"/>
</dbReference>
<dbReference type="SMART" id="SM00151">
    <property type="entry name" value="SWIB"/>
    <property type="match status" value="1"/>
</dbReference>
<evidence type="ECO:0000259" key="7">
    <source>
        <dbReference type="PROSITE" id="PS50016"/>
    </source>
</evidence>
<name>A0A7J6FWY4_CANSA</name>
<organism evidence="12 13">
    <name type="scientific">Cannabis sativa</name>
    <name type="common">Hemp</name>
    <name type="synonym">Marijuana</name>
    <dbReference type="NCBI Taxonomy" id="3483"/>
    <lineage>
        <taxon>Eukaryota</taxon>
        <taxon>Viridiplantae</taxon>
        <taxon>Streptophyta</taxon>
        <taxon>Embryophyta</taxon>
        <taxon>Tracheophyta</taxon>
        <taxon>Spermatophyta</taxon>
        <taxon>Magnoliopsida</taxon>
        <taxon>eudicotyledons</taxon>
        <taxon>Gunneridae</taxon>
        <taxon>Pentapetalae</taxon>
        <taxon>rosids</taxon>
        <taxon>fabids</taxon>
        <taxon>Rosales</taxon>
        <taxon>Cannabaceae</taxon>
        <taxon>Cannabis</taxon>
    </lineage>
</organism>
<evidence type="ECO:0000256" key="5">
    <source>
        <dbReference type="PROSITE-ProRule" id="PRU00723"/>
    </source>
</evidence>
<comment type="caution">
    <text evidence="12">The sequence shown here is derived from an EMBL/GenBank/DDBJ whole genome shotgun (WGS) entry which is preliminary data.</text>
</comment>
<feature type="zinc finger region" description="C3H1-type" evidence="5">
    <location>
        <begin position="1652"/>
        <end position="1677"/>
    </location>
</feature>
<feature type="domain" description="Plus3" evidence="10">
    <location>
        <begin position="793"/>
        <end position="926"/>
    </location>
</feature>
<dbReference type="InterPro" id="IPR000571">
    <property type="entry name" value="Znf_CCCH"/>
</dbReference>
<evidence type="ECO:0000256" key="6">
    <source>
        <dbReference type="SAM" id="MobiDB-lite"/>
    </source>
</evidence>
<keyword evidence="1 5" id="KW-0479">Metal-binding</keyword>
<dbReference type="Proteomes" id="UP000583929">
    <property type="component" value="Unassembled WGS sequence"/>
</dbReference>
<feature type="compositionally biased region" description="Polar residues" evidence="6">
    <location>
        <begin position="643"/>
        <end position="653"/>
    </location>
</feature>
<dbReference type="SUPFAM" id="SSF47592">
    <property type="entry name" value="SWIB/MDM2 domain"/>
    <property type="match status" value="1"/>
</dbReference>
<dbReference type="PROSITE" id="PS50103">
    <property type="entry name" value="ZF_C3H1"/>
    <property type="match status" value="1"/>
</dbReference>
<dbReference type="InterPro" id="IPR001965">
    <property type="entry name" value="Znf_PHD"/>
</dbReference>
<accession>A0A7J6FWY4</accession>
<dbReference type="PANTHER" id="PTHR46695">
    <property type="entry name" value="ZINC FINGER CCCH DOMAIN-CONTAINING PROTEIN 44-RELATED"/>
    <property type="match status" value="1"/>
</dbReference>
<feature type="compositionally biased region" description="Basic and acidic residues" evidence="6">
    <location>
        <begin position="1072"/>
        <end position="1087"/>
    </location>
</feature>
<feature type="compositionally biased region" description="Gly residues" evidence="6">
    <location>
        <begin position="1635"/>
        <end position="1646"/>
    </location>
</feature>
<dbReference type="EMBL" id="JAATIQ010000163">
    <property type="protein sequence ID" value="KAF4375273.1"/>
    <property type="molecule type" value="Genomic_DNA"/>
</dbReference>
<feature type="compositionally biased region" description="Polar residues" evidence="6">
    <location>
        <begin position="1249"/>
        <end position="1266"/>
    </location>
</feature>
<keyword evidence="3 5" id="KW-0862">Zinc</keyword>
<gene>
    <name evidence="12" type="ORF">G4B88_021939</name>
</gene>
<feature type="compositionally biased region" description="Basic residues" evidence="6">
    <location>
        <begin position="619"/>
        <end position="630"/>
    </location>
</feature>
<feature type="region of interest" description="Disordered" evidence="6">
    <location>
        <begin position="583"/>
        <end position="653"/>
    </location>
</feature>
<evidence type="ECO:0000256" key="2">
    <source>
        <dbReference type="ARBA" id="ARBA00022771"/>
    </source>
</evidence>
<dbReference type="Gene3D" id="1.10.245.10">
    <property type="entry name" value="SWIB/MDM2 domain"/>
    <property type="match status" value="1"/>
</dbReference>
<dbReference type="Pfam" id="PF02213">
    <property type="entry name" value="GYF"/>
    <property type="match status" value="1"/>
</dbReference>
<dbReference type="SUPFAM" id="SSF159042">
    <property type="entry name" value="Plus3-like"/>
    <property type="match status" value="1"/>
</dbReference>
<dbReference type="PANTHER" id="PTHR46695:SF5">
    <property type="entry name" value="RNA POLYMERASE-ASSOCIATED PROTEIN RTF1 HOMOLOG"/>
    <property type="match status" value="1"/>
</dbReference>
<dbReference type="Pfam" id="PF25980">
    <property type="entry name" value="NERD_plant"/>
    <property type="match status" value="1"/>
</dbReference>
<evidence type="ECO:0000256" key="3">
    <source>
        <dbReference type="ARBA" id="ARBA00022833"/>
    </source>
</evidence>
<dbReference type="InterPro" id="IPR019786">
    <property type="entry name" value="Zinc_finger_PHD-type_CS"/>
</dbReference>
<feature type="compositionally biased region" description="Basic residues" evidence="6">
    <location>
        <begin position="769"/>
        <end position="779"/>
    </location>
</feature>
<dbReference type="FunFam" id="3.30.40.10:FF:000303">
    <property type="entry name" value="Zinc finger CCCH domain-containing protein 19"/>
    <property type="match status" value="1"/>
</dbReference>
<feature type="compositionally biased region" description="Basic and acidic residues" evidence="6">
    <location>
        <begin position="1600"/>
        <end position="1610"/>
    </location>
</feature>
<feature type="compositionally biased region" description="Basic and acidic residues" evidence="6">
    <location>
        <begin position="174"/>
        <end position="194"/>
    </location>
</feature>
<feature type="domain" description="C3H1-type" evidence="8">
    <location>
        <begin position="1652"/>
        <end position="1677"/>
    </location>
</feature>
<protein>
    <recommendedName>
        <fullName evidence="14">Zinc finger CCCH domain-containing protein 19</fullName>
    </recommendedName>
</protein>
<evidence type="ECO:0000256" key="4">
    <source>
        <dbReference type="ARBA" id="ARBA00023125"/>
    </source>
</evidence>
<dbReference type="Gene3D" id="3.90.70.200">
    <property type="entry name" value="Plus-3 domain"/>
    <property type="match status" value="1"/>
</dbReference>
<sequence>MEGDEEEASHVNKPPLSQLQEGTAAMPESDLEPSATRFQCDSESNNETAQQKMDEEEVKSDMVEMQEGEGEKALAFEVKVEEESTVVVEVAPVVDDIGVAEEVKIECAGEKEKEKEPEVAEEKGKEDEMEVVKKDALGDLVEESGMENDAVKIEVEEHEGVGDIEEETNLAAQVEEKETVKVADVEDGTVKQEEVEVEEEEEIEGEEEREEIEGGGGGEEDEKEDIEAEGDEAEKEKEEIIAEGEEDEEEEIDAEKEEDEKEKIGAEEDEEEAIDAEKEEDEKEEIDAEEEEDEKEEIDAEKEEDEKEEIDAEEEEDEKEKFDAEEEEDEKEDTEEAGEEDEKEDIEAEGEEDEKDVDTEGEDEGVAMETEVAEEADVADAMEETTEAEGTENVDEATAMEVVVEEVGRGSSNGKRKRGKNNKAPAKVNSRKKLEEDVCFICFDGGELVLCDRRGCPKAYHPSCVNRDEAFFRTKGRWNCGWHLCSICEKNAHFWCYTCTFSLCKGCIKSNTILCLRENKGLCEPCMKTVMLIEKNEGKKNADNIDFDDRSSWEYLFKDYWIDLKEKLSLTLEELAEAKNPFIGSDSHKQESADEPYNANDDVGSDSDGSSDKVEPSNTKKRKTKKRVKSRTKDKDSRKATRATASGGQSAGDNNAWASKELLEFVMHMRNGDISPLSQFDVQALLLEYIKRNKLRDPRRKSQIICDSRLQNLFGKPRVGHFEMLKLLESHFLAKEDSHTDDLQGSVVDTEASQLEADGNDDGVGKSGKDKKRKSRRKGDGKGPQSNLDDYAAIDNHNINLIYLRRNLVEDLIDDTANFHDKVVGAFARIRISGTGQKQDLYRLVQVTGTTKAAEPYKVGKKTTDTVLEILNLNKTEVVSIDIISNQEFTEDECKRLRQSIKCGLINRLTVGDVQEKAMALQSVRVKDWLESEIVRLSHLRDRASEKGRQCVEKLQLLKTPEERQRRLEDIPEIHADPNMDPNFESEEEEDAENKRKENFMRSRGSGFSRRGRDPISPRKGGSSSGDTWSGGRSYFSSNQEQSRNRSSRGFSGKAEDTTVVGEIVNDTWNQGREREAPNSWEKKRMSTSEMGSRNSHAAESTAVPDNLASSLPTGVTESPPKINESEKNWYYKDPSGKVQGPFSIAQLRKWSGTGYFPVDLRIWKASDKEDDSMLLTDVLTGKFQKEKVQVLHNLPPSPTPPGKPQVASMQRATEIQVGGESWRSQNEISPLSAGKVVPTPVDVSKYSSDTWGSTNLPSPTPTQTPLGGAKPQTYENKWSGNTVLSNNSMVGMNQFPGSAGGTREGAMRVAENDSSSFSAMTSKSEKNMTTNDLPVHHFPTISAPTLNHASLNTNADIQNVVSNLQSLVQSVANQMSPVPKPEMLASGPITGAESQPWRGTPSQKLEPNNPGIMHAQPSAHALWSDASAIHNPTSFNAGNAVGNFPTSGFTAAVPQSDSWRPNIQPQPQAPPNMPYSMGVVDNQTGAPRVPQDNQNQGWAPPVAGNPNMGWSGQVPGNANPNWGVPPSQVLPPGNTNPGWHNQVRPQVSGWVPSGQGPAAPITANTNQGWVGHGQVQGQGNANPGWGGVPGGNSSNWGSERNHNTDRFANQRDMGSQGVDSGYGGGKPWNRQSSFGGGSGGGGGGSTSRTPFKGQRVCKFHESGHCKKGASCDYLHN</sequence>
<evidence type="ECO:0000259" key="8">
    <source>
        <dbReference type="PROSITE" id="PS50103"/>
    </source>
</evidence>
<dbReference type="InterPro" id="IPR003169">
    <property type="entry name" value="GYF"/>
</dbReference>
<dbReference type="SUPFAM" id="SSF57903">
    <property type="entry name" value="FYVE/PHD zinc finger"/>
    <property type="match status" value="1"/>
</dbReference>
<dbReference type="SMART" id="SM00444">
    <property type="entry name" value="GYF"/>
    <property type="match status" value="1"/>
</dbReference>
<feature type="region of interest" description="Disordered" evidence="6">
    <location>
        <begin position="963"/>
        <end position="1129"/>
    </location>
</feature>
<keyword evidence="2 5" id="KW-0863">Zinc-finger</keyword>
<dbReference type="CDD" id="cd15568">
    <property type="entry name" value="PHD5_NSD"/>
    <property type="match status" value="1"/>
</dbReference>
<dbReference type="SMART" id="SM00719">
    <property type="entry name" value="Plus3"/>
    <property type="match status" value="1"/>
</dbReference>
<feature type="compositionally biased region" description="Polar residues" evidence="6">
    <location>
        <begin position="1534"/>
        <end position="1546"/>
    </location>
</feature>
<dbReference type="PROSITE" id="PS01359">
    <property type="entry name" value="ZF_PHD_1"/>
    <property type="match status" value="1"/>
</dbReference>
<dbReference type="InterPro" id="IPR058668">
    <property type="entry name" value="NERD_dom"/>
</dbReference>
<dbReference type="SUPFAM" id="SSF55277">
    <property type="entry name" value="GYF domain"/>
    <property type="match status" value="1"/>
</dbReference>
<evidence type="ECO:0000256" key="1">
    <source>
        <dbReference type="ARBA" id="ARBA00022723"/>
    </source>
</evidence>
<dbReference type="PROSITE" id="PS50829">
    <property type="entry name" value="GYF"/>
    <property type="match status" value="1"/>
</dbReference>
<keyword evidence="4" id="KW-0238">DNA-binding</keyword>
<keyword evidence="13" id="KW-1185">Reference proteome</keyword>
<dbReference type="PROSITE" id="PS50016">
    <property type="entry name" value="ZF_PHD_2"/>
    <property type="match status" value="1"/>
</dbReference>
<feature type="region of interest" description="Disordered" evidence="6">
    <location>
        <begin position="1249"/>
        <end position="1269"/>
    </location>
</feature>
<dbReference type="SMART" id="SM00249">
    <property type="entry name" value="PHD"/>
    <property type="match status" value="1"/>
</dbReference>
<feature type="region of interest" description="Disordered" evidence="6">
    <location>
        <begin position="110"/>
        <end position="131"/>
    </location>
</feature>
<feature type="compositionally biased region" description="Acidic residues" evidence="6">
    <location>
        <begin position="241"/>
        <end position="260"/>
    </location>
</feature>
<dbReference type="InterPro" id="IPR036128">
    <property type="entry name" value="Plus3-like_sf"/>
</dbReference>
<evidence type="ECO:0000259" key="9">
    <source>
        <dbReference type="PROSITE" id="PS50829"/>
    </source>
</evidence>
<feature type="compositionally biased region" description="Polar residues" evidence="6">
    <location>
        <begin position="1509"/>
        <end position="1521"/>
    </location>
</feature>